<proteinExistence type="predicted"/>
<protein>
    <submittedName>
        <fullName evidence="1">Uncharacterized protein</fullName>
    </submittedName>
</protein>
<name>A0A3E3I7I1_9FIRM</name>
<sequence length="282" mass="31692">MMSLKREIKCYCSAGLEKETYMKQYKAVIYGASAKGIGIAAQLPDQVLVVEKTSLAAREFAGALVMGEGSWEAKTEPGKKLTERYRQKGILMEGRPIQIAAAAPVMFETIRDAKIQVLFGTDIKVSRTDGKHIVTCCNDSGVFQVCAEHVYDWEQEASSQPEYGKYINAMLYCENPQQAAAWENGCGGIRVLEYAHPDMKILCYPLHREDGWITAREKLHRFWKNRPAQLASWKMVSVASSFAWLKETGEDGKKLQPLYGNLLGAFESGVELGRKWREEECC</sequence>
<reference evidence="1" key="1">
    <citation type="submission" date="2018-08" db="EMBL/GenBank/DDBJ databases">
        <title>A genome reference for cultivated species of the human gut microbiota.</title>
        <authorList>
            <person name="Zou Y."/>
            <person name="Xue W."/>
            <person name="Luo G."/>
        </authorList>
    </citation>
    <scope>NUCLEOTIDE SEQUENCE [LARGE SCALE GENOMIC DNA]</scope>
    <source>
        <strain evidence="1">TF05-5AC</strain>
    </source>
</reference>
<organism evidence="1 2">
    <name type="scientific">Eisenbergiella massiliensis</name>
    <dbReference type="NCBI Taxonomy" id="1720294"/>
    <lineage>
        <taxon>Bacteria</taxon>
        <taxon>Bacillati</taxon>
        <taxon>Bacillota</taxon>
        <taxon>Clostridia</taxon>
        <taxon>Lachnospirales</taxon>
        <taxon>Lachnospiraceae</taxon>
        <taxon>Eisenbergiella</taxon>
    </lineage>
</organism>
<dbReference type="EMBL" id="QVLV01000004">
    <property type="protein sequence ID" value="RGE62374.1"/>
    <property type="molecule type" value="Genomic_DNA"/>
</dbReference>
<evidence type="ECO:0000313" key="2">
    <source>
        <dbReference type="Proteomes" id="UP000260812"/>
    </source>
</evidence>
<dbReference type="AlphaFoldDB" id="A0A3E3I7I1"/>
<gene>
    <name evidence="1" type="ORF">DXC51_07100</name>
</gene>
<comment type="caution">
    <text evidence="1">The sequence shown here is derived from an EMBL/GenBank/DDBJ whole genome shotgun (WGS) entry which is preliminary data.</text>
</comment>
<accession>A0A3E3I7I1</accession>
<dbReference type="Proteomes" id="UP000260812">
    <property type="component" value="Unassembled WGS sequence"/>
</dbReference>
<evidence type="ECO:0000313" key="1">
    <source>
        <dbReference type="EMBL" id="RGE62374.1"/>
    </source>
</evidence>
<keyword evidence="2" id="KW-1185">Reference proteome</keyword>